<evidence type="ECO:0000313" key="3">
    <source>
        <dbReference type="EMBL" id="BDR92727.1"/>
    </source>
</evidence>
<evidence type="ECO:0000313" key="6">
    <source>
        <dbReference type="Proteomes" id="UP001060771"/>
    </source>
</evidence>
<evidence type="ECO:0000259" key="2">
    <source>
        <dbReference type="Pfam" id="PF13559"/>
    </source>
</evidence>
<dbReference type="AlphaFoldDB" id="A0A830EH25"/>
<dbReference type="InterPro" id="IPR008969">
    <property type="entry name" value="CarboxyPept-like_regulatory"/>
</dbReference>
<keyword evidence="1" id="KW-0812">Transmembrane</keyword>
<dbReference type="EMBL" id="BMNM01000011">
    <property type="protein sequence ID" value="GGI84171.1"/>
    <property type="molecule type" value="Genomic_DNA"/>
</dbReference>
<dbReference type="InterPro" id="IPR025403">
    <property type="entry name" value="TgpA-like_C"/>
</dbReference>
<evidence type="ECO:0000313" key="5">
    <source>
        <dbReference type="Proteomes" id="UP000657075"/>
    </source>
</evidence>
<reference evidence="6" key="3">
    <citation type="submission" date="2022-09" db="EMBL/GenBank/DDBJ databases">
        <title>Complete genome sequence of Vulcanisaeta souniana.</title>
        <authorList>
            <person name="Kato S."/>
            <person name="Itoh T."/>
            <person name="Ohkuma M."/>
        </authorList>
    </citation>
    <scope>NUCLEOTIDE SEQUENCE [LARGE SCALE GENOMIC DNA]</scope>
    <source>
        <strain evidence="6">JCM 11219</strain>
    </source>
</reference>
<accession>A0A830EH25</accession>
<reference evidence="3" key="4">
    <citation type="journal article" date="2023" name="Microbiol. Resour. Announc.">
        <title>Complete Genome Sequence of Vulcanisaeta souniana Strain IC-059, a Hyperthermophilic Archaeon Isolated from Hot Spring Water in Japan.</title>
        <authorList>
            <person name="Kato S."/>
            <person name="Itoh T."/>
            <person name="Wu L."/>
            <person name="Ma J."/>
            <person name="Ohkuma M."/>
        </authorList>
    </citation>
    <scope>NUCLEOTIDE SEQUENCE</scope>
    <source>
        <strain evidence="3">JCM 11219</strain>
    </source>
</reference>
<name>A0A830EH25_9CREN</name>
<dbReference type="SUPFAM" id="SSF49464">
    <property type="entry name" value="Carboxypeptidase regulatory domain-like"/>
    <property type="match status" value="1"/>
</dbReference>
<dbReference type="Pfam" id="PF13559">
    <property type="entry name" value="DUF4129"/>
    <property type="match status" value="1"/>
</dbReference>
<keyword evidence="6" id="KW-1185">Reference proteome</keyword>
<dbReference type="OrthoDB" id="26064at2157"/>
<keyword evidence="1" id="KW-0472">Membrane</keyword>
<organism evidence="4 5">
    <name type="scientific">Vulcanisaeta souniana JCM 11219</name>
    <dbReference type="NCBI Taxonomy" id="1293586"/>
    <lineage>
        <taxon>Archaea</taxon>
        <taxon>Thermoproteota</taxon>
        <taxon>Thermoprotei</taxon>
        <taxon>Thermoproteales</taxon>
        <taxon>Thermoproteaceae</taxon>
        <taxon>Vulcanisaeta</taxon>
    </lineage>
</organism>
<proteinExistence type="predicted"/>
<dbReference type="Proteomes" id="UP001060771">
    <property type="component" value="Chromosome"/>
</dbReference>
<evidence type="ECO:0000313" key="4">
    <source>
        <dbReference type="EMBL" id="GGI84171.1"/>
    </source>
</evidence>
<reference evidence="4" key="1">
    <citation type="journal article" date="2014" name="Int. J. Syst. Evol. Microbiol.">
        <title>Complete genome sequence of Corynebacterium casei LMG S-19264T (=DSM 44701T), isolated from a smear-ripened cheese.</title>
        <authorList>
            <consortium name="US DOE Joint Genome Institute (JGI-PGF)"/>
            <person name="Walter F."/>
            <person name="Albersmeier A."/>
            <person name="Kalinowski J."/>
            <person name="Ruckert C."/>
        </authorList>
    </citation>
    <scope>NUCLEOTIDE SEQUENCE</scope>
    <source>
        <strain evidence="4">JCM 11219</strain>
    </source>
</reference>
<evidence type="ECO:0000256" key="1">
    <source>
        <dbReference type="SAM" id="Phobius"/>
    </source>
</evidence>
<dbReference type="EMBL" id="AP026830">
    <property type="protein sequence ID" value="BDR92727.1"/>
    <property type="molecule type" value="Genomic_DNA"/>
</dbReference>
<reference evidence="4" key="2">
    <citation type="submission" date="2020-09" db="EMBL/GenBank/DDBJ databases">
        <authorList>
            <person name="Sun Q."/>
            <person name="Ohkuma M."/>
        </authorList>
    </citation>
    <scope>NUCLEOTIDE SEQUENCE</scope>
    <source>
        <strain evidence="4">JCM 11219</strain>
    </source>
</reference>
<dbReference type="RefSeq" id="WP_188603912.1">
    <property type="nucleotide sequence ID" value="NZ_AP026830.1"/>
</dbReference>
<sequence length="619" mass="66703">MRVIYLALIALGIVMAVVYLGHAIAWPSLSIPNPLNEKLSVNTQGVVQLYITALELNALGNYTGALSITKVLGITAAVKVSPLISQLHNYEAQLTNYLVELRSIYNEMVNSISLGNYTGARSLAIEGLLIDSEADNELNAILSMLNNIAPGSAGQVISAAQSIRQYLIGLNETFINVLTSNYTRTELTVNATPSTVVVGSPVTVYGVLTTINGVPIPNATINIYVGGNYVGRALTNVYGQYSLTFTMPQIYVNSVNLTAIYNPPLGGNYLPSEATVQINVAFNTTSLTANYTNHVMWGEPINVSGYVSGPPIRQVIISIDGVNVSTYTVNNEFSTTISTGNMTPGNYSITIYAPPVGPYSPAYMVGSVSVSSVVENVTIITNYLAIAGLPITLRGFVGPWVGNLSLSLSVGGETVRLDLNGPNFTVSIPTSPLLSMGRHYIIVSVSPSPPVMGAVYTYDVFVVNIPEVVIPMAIALVLFLAVRTESITLPGREGATIDNSRPQAGPMPIMARQSAEVRELRREIMRAALRSKVDIKSVRDIVDALASAIYAIGNRTGVRLRDTDTLREYLRAVRGRLSDEEYAVFAELVRLGEYTLYSPHIPSDEDVRRAWELAGRLAQ</sequence>
<gene>
    <name evidence="4" type="ORF">GCM10007112_21310</name>
    <name evidence="3" type="ORF">Vsou_18200</name>
</gene>
<protein>
    <recommendedName>
        <fullName evidence="2">Protein-glutamine gamma-glutamyltransferase-like C-terminal domain-containing protein</fullName>
    </recommendedName>
</protein>
<keyword evidence="1" id="KW-1133">Transmembrane helix</keyword>
<feature type="transmembrane region" description="Helical" evidence="1">
    <location>
        <begin position="461"/>
        <end position="482"/>
    </location>
</feature>
<dbReference type="Proteomes" id="UP000657075">
    <property type="component" value="Unassembled WGS sequence"/>
</dbReference>
<feature type="domain" description="Protein-glutamine gamma-glutamyltransferase-like C-terminal" evidence="2">
    <location>
        <begin position="554"/>
        <end position="613"/>
    </location>
</feature>
<dbReference type="GeneID" id="76207359"/>